<dbReference type="GO" id="GO:0008360">
    <property type="term" value="P:regulation of cell shape"/>
    <property type="evidence" value="ECO:0007669"/>
    <property type="project" value="UniProtKB-KW"/>
</dbReference>
<gene>
    <name evidence="9" type="primary">mreC</name>
    <name evidence="9" type="ORF">COT79_03760</name>
</gene>
<proteinExistence type="inferred from homology"/>
<comment type="function">
    <text evidence="5">Involved in formation and maintenance of cell shape.</text>
</comment>
<dbReference type="InterPro" id="IPR055342">
    <property type="entry name" value="MreC_beta-barrel_core"/>
</dbReference>
<evidence type="ECO:0000256" key="7">
    <source>
        <dbReference type="SAM" id="Phobius"/>
    </source>
</evidence>
<dbReference type="NCBIfam" id="TIGR00219">
    <property type="entry name" value="mreC"/>
    <property type="match status" value="1"/>
</dbReference>
<evidence type="ECO:0000256" key="5">
    <source>
        <dbReference type="PIRNR" id="PIRNR038471"/>
    </source>
</evidence>
<organism evidence="9 10">
    <name type="scientific">Candidatus Berkelbacteria bacterium CG10_big_fil_rev_8_21_14_0_10_43_14</name>
    <dbReference type="NCBI Taxonomy" id="1974515"/>
    <lineage>
        <taxon>Bacteria</taxon>
        <taxon>Candidatus Berkelbacteria</taxon>
    </lineage>
</organism>
<evidence type="ECO:0000259" key="8">
    <source>
        <dbReference type="Pfam" id="PF04085"/>
    </source>
</evidence>
<feature type="transmembrane region" description="Helical" evidence="7">
    <location>
        <begin position="27"/>
        <end position="46"/>
    </location>
</feature>
<evidence type="ECO:0000256" key="4">
    <source>
        <dbReference type="ARBA" id="ARBA00032089"/>
    </source>
</evidence>
<dbReference type="PANTHER" id="PTHR34138">
    <property type="entry name" value="CELL SHAPE-DETERMINING PROTEIN MREC"/>
    <property type="match status" value="1"/>
</dbReference>
<evidence type="ECO:0000256" key="1">
    <source>
        <dbReference type="ARBA" id="ARBA00009369"/>
    </source>
</evidence>
<feature type="coiled-coil region" evidence="6">
    <location>
        <begin position="81"/>
        <end position="118"/>
    </location>
</feature>
<comment type="caution">
    <text evidence="9">The sequence shown here is derived from an EMBL/GenBank/DDBJ whole genome shotgun (WGS) entry which is preliminary data.</text>
</comment>
<feature type="domain" description="Rod shape-determining protein MreC beta-barrel core" evidence="8">
    <location>
        <begin position="135"/>
        <end position="279"/>
    </location>
</feature>
<dbReference type="Proteomes" id="UP000231162">
    <property type="component" value="Unassembled WGS sequence"/>
</dbReference>
<accession>A0A2M6R7P5</accession>
<dbReference type="InterPro" id="IPR007221">
    <property type="entry name" value="MreC"/>
</dbReference>
<comment type="similarity">
    <text evidence="1 5">Belongs to the MreC family.</text>
</comment>
<evidence type="ECO:0000313" key="10">
    <source>
        <dbReference type="Proteomes" id="UP000231162"/>
    </source>
</evidence>
<keyword evidence="6" id="KW-0175">Coiled coil</keyword>
<dbReference type="Gene3D" id="2.40.10.340">
    <property type="entry name" value="Rod shape-determining protein MreC, domain 1"/>
    <property type="match status" value="1"/>
</dbReference>
<keyword evidence="7" id="KW-0812">Transmembrane</keyword>
<dbReference type="GO" id="GO:0005886">
    <property type="term" value="C:plasma membrane"/>
    <property type="evidence" value="ECO:0007669"/>
    <property type="project" value="TreeGrafter"/>
</dbReference>
<sequence>MHFHKFFSPQNLCVNRVIMNSKRLSHLYIFTFISMIMVLFAQTSPIRSVRGRLQSLFFTAQRSLYTAANGTQSFGSTLSQIQNLAKENTDLRSENEKLKGDVAQLQELKLRVMTLEKEFGIQGIDRDKKYIPAAVVGRSPSSFRSVITIDKGKQDGIAPHQPVLSGGFLIGKVIDTFQSSSQVELITSHRFLTPVVLQNSRLLGLMRGGVKGIEIGQLSIDGTIQMNETVVTSGLAGEIPAGLPVGYVKQVTSQPSDIFQSVTISTPISINQIELVLVMIGDNAK</sequence>
<dbReference type="InterPro" id="IPR042177">
    <property type="entry name" value="Cell/Rod_1"/>
</dbReference>
<dbReference type="Gene3D" id="2.40.10.350">
    <property type="entry name" value="Rod shape-determining protein MreC, domain 2"/>
    <property type="match status" value="1"/>
</dbReference>
<dbReference type="Pfam" id="PF04085">
    <property type="entry name" value="MreC"/>
    <property type="match status" value="1"/>
</dbReference>
<evidence type="ECO:0000256" key="3">
    <source>
        <dbReference type="ARBA" id="ARBA00022960"/>
    </source>
</evidence>
<keyword evidence="3 5" id="KW-0133">Cell shape</keyword>
<dbReference type="PIRSF" id="PIRSF038471">
    <property type="entry name" value="MreC"/>
    <property type="match status" value="1"/>
</dbReference>
<evidence type="ECO:0000256" key="6">
    <source>
        <dbReference type="SAM" id="Coils"/>
    </source>
</evidence>
<keyword evidence="7" id="KW-0472">Membrane</keyword>
<dbReference type="EMBL" id="PEZX01000046">
    <property type="protein sequence ID" value="PIS06618.1"/>
    <property type="molecule type" value="Genomic_DNA"/>
</dbReference>
<reference evidence="10" key="1">
    <citation type="submission" date="2017-09" db="EMBL/GenBank/DDBJ databases">
        <title>Depth-based differentiation of microbial function through sediment-hosted aquifers and enrichment of novel symbionts in the deep terrestrial subsurface.</title>
        <authorList>
            <person name="Probst A.J."/>
            <person name="Ladd B."/>
            <person name="Jarett J.K."/>
            <person name="Geller-Mcgrath D.E."/>
            <person name="Sieber C.M.K."/>
            <person name="Emerson J.B."/>
            <person name="Anantharaman K."/>
            <person name="Thomas B.C."/>
            <person name="Malmstrom R."/>
            <person name="Stieglmeier M."/>
            <person name="Klingl A."/>
            <person name="Woyke T."/>
            <person name="Ryan C.M."/>
            <person name="Banfield J.F."/>
        </authorList>
    </citation>
    <scope>NUCLEOTIDE SEQUENCE [LARGE SCALE GENOMIC DNA]</scope>
</reference>
<evidence type="ECO:0000256" key="2">
    <source>
        <dbReference type="ARBA" id="ARBA00013855"/>
    </source>
</evidence>
<dbReference type="InterPro" id="IPR042175">
    <property type="entry name" value="Cell/Rod_MreC_2"/>
</dbReference>
<keyword evidence="7" id="KW-1133">Transmembrane helix</keyword>
<name>A0A2M6R7P5_9BACT</name>
<dbReference type="PANTHER" id="PTHR34138:SF1">
    <property type="entry name" value="CELL SHAPE-DETERMINING PROTEIN MREC"/>
    <property type="match status" value="1"/>
</dbReference>
<protein>
    <recommendedName>
        <fullName evidence="2 5">Cell shape-determining protein MreC</fullName>
    </recommendedName>
    <alternativeName>
        <fullName evidence="4 5">Cell shape protein MreC</fullName>
    </alternativeName>
</protein>
<evidence type="ECO:0000313" key="9">
    <source>
        <dbReference type="EMBL" id="PIS06618.1"/>
    </source>
</evidence>
<dbReference type="AlphaFoldDB" id="A0A2M6R7P5"/>